<dbReference type="Proteomes" id="UP000034794">
    <property type="component" value="Unassembled WGS sequence"/>
</dbReference>
<proteinExistence type="predicted"/>
<gene>
    <name evidence="1" type="ORF">UX47_C0001G0049</name>
</gene>
<sequence length="143" mass="16694">MPRYTPEVAVRVLKDNPDIPYENKAYFEAVRDGTLFQYYRDQIQRYRDEYSDEIPQALASRLVNGEETLTQYKCQMTYVIGLCLTLRGAIEDGTIVNRDIQECVFRFLESDLSFQVGDPQNEGRITRINQILDIVLTELTMPR</sequence>
<evidence type="ECO:0000313" key="1">
    <source>
        <dbReference type="EMBL" id="KKU33766.1"/>
    </source>
</evidence>
<evidence type="ECO:0000313" key="2">
    <source>
        <dbReference type="Proteomes" id="UP000034794"/>
    </source>
</evidence>
<name>A0A0G1PM01_9BACT</name>
<accession>A0A0G1PM01</accession>
<protein>
    <submittedName>
        <fullName evidence="1">Uncharacterized protein</fullName>
    </submittedName>
</protein>
<reference evidence="1 2" key="1">
    <citation type="journal article" date="2015" name="Nature">
        <title>rRNA introns, odd ribosomes, and small enigmatic genomes across a large radiation of phyla.</title>
        <authorList>
            <person name="Brown C.T."/>
            <person name="Hug L.A."/>
            <person name="Thomas B.C."/>
            <person name="Sharon I."/>
            <person name="Castelle C.J."/>
            <person name="Singh A."/>
            <person name="Wilkins M.J."/>
            <person name="Williams K.H."/>
            <person name="Banfield J.F."/>
        </authorList>
    </citation>
    <scope>NUCLEOTIDE SEQUENCE [LARGE SCALE GENOMIC DNA]</scope>
</reference>
<organism evidence="1 2">
    <name type="scientific">Candidatus Collierbacteria bacterium GW2011_GWA2_46_26</name>
    <dbReference type="NCBI Taxonomy" id="1618381"/>
    <lineage>
        <taxon>Bacteria</taxon>
        <taxon>Candidatus Collieribacteriota</taxon>
    </lineage>
</organism>
<dbReference type="AlphaFoldDB" id="A0A0G1PM01"/>
<comment type="caution">
    <text evidence="1">The sequence shown here is derived from an EMBL/GenBank/DDBJ whole genome shotgun (WGS) entry which is preliminary data.</text>
</comment>
<dbReference type="EMBL" id="LCMI01000001">
    <property type="protein sequence ID" value="KKU33766.1"/>
    <property type="molecule type" value="Genomic_DNA"/>
</dbReference>